<evidence type="ECO:0000313" key="3">
    <source>
        <dbReference type="EMBL" id="OIT04225.1"/>
    </source>
</evidence>
<reference evidence="3" key="1">
    <citation type="submission" date="2016-11" db="EMBL/GenBank/DDBJ databases">
        <title>The genome of Nicotiana attenuata.</title>
        <authorList>
            <person name="Xu S."/>
            <person name="Brockmoeller T."/>
            <person name="Gaquerel E."/>
            <person name="Navarro A."/>
            <person name="Kuhl H."/>
            <person name="Gase K."/>
            <person name="Ling Z."/>
            <person name="Zhou W."/>
            <person name="Kreitzer C."/>
            <person name="Stanke M."/>
            <person name="Tang H."/>
            <person name="Lyons E."/>
            <person name="Pandey P."/>
            <person name="Pandey S.P."/>
            <person name="Timmermann B."/>
            <person name="Baldwin I.T."/>
        </authorList>
    </citation>
    <scope>NUCLEOTIDE SEQUENCE [LARGE SCALE GENOMIC DNA]</scope>
    <source>
        <strain evidence="3">UT</strain>
    </source>
</reference>
<proteinExistence type="predicted"/>
<dbReference type="Gramene" id="OIT04225">
    <property type="protein sequence ID" value="OIT04225"/>
    <property type="gene ID" value="A4A49_65313"/>
</dbReference>
<feature type="non-terminal residue" evidence="3">
    <location>
        <position position="1"/>
    </location>
</feature>
<sequence>IDHTHPLFLQPSDTPRLILNPIQLTGFVTRKYAKEMYKDALLEEWETCNAIERFDKVNRVRIFQLHRSISRLSQGSDSVSVYFTKLKELWAEYDVLVPFPDCGCARSKEHMVYLHQQRVMQFLDGLNDTYEQARRQILMKTTEPTLNQAYVLIIQDESQQSMGSVYVADKGDPLAMQAGRGQGYRGKKQFLQCDHCRMKGHIKENCFKIIGYPEDFKGRRPFQPRGTLNAANHVGGSGSTTQTSQETTQSKGDYFFTEAQYHQILGLLNNKDSPSEATTQANNADIWIVDSGAIHHIFSTLDLMSDVSKITDKEKEKVTLPNGGCAKIEHTGSSFLSAFDKLKNVLHVPDFKFNLMSVSKLTRDLSCAVIFLPELCVFQDLYNGRVKAIGKEDEGLYVL</sequence>
<dbReference type="Proteomes" id="UP000187609">
    <property type="component" value="Unassembled WGS sequence"/>
</dbReference>
<dbReference type="EMBL" id="MJEQ01037185">
    <property type="protein sequence ID" value="OIT04225.1"/>
    <property type="molecule type" value="Genomic_DNA"/>
</dbReference>
<protein>
    <recommendedName>
        <fullName evidence="2">Retrovirus-related Pol polyprotein from transposon TNT 1-94-like beta-barrel domain-containing protein</fullName>
    </recommendedName>
</protein>
<dbReference type="AlphaFoldDB" id="A0A1J6JAK8"/>
<feature type="domain" description="Retrovirus-related Pol polyprotein from transposon TNT 1-94-like beta-barrel" evidence="2">
    <location>
        <begin position="287"/>
        <end position="363"/>
    </location>
</feature>
<comment type="caution">
    <text evidence="3">The sequence shown here is derived from an EMBL/GenBank/DDBJ whole genome shotgun (WGS) entry which is preliminary data.</text>
</comment>
<dbReference type="InterPro" id="IPR054722">
    <property type="entry name" value="PolX-like_BBD"/>
</dbReference>
<dbReference type="PANTHER" id="PTHR34222:SF77">
    <property type="entry name" value="CCHC-TYPE DOMAIN-CONTAINING PROTEIN"/>
    <property type="match status" value="1"/>
</dbReference>
<evidence type="ECO:0000313" key="4">
    <source>
        <dbReference type="Proteomes" id="UP000187609"/>
    </source>
</evidence>
<name>A0A1J6JAK8_NICAT</name>
<feature type="region of interest" description="Disordered" evidence="1">
    <location>
        <begin position="224"/>
        <end position="248"/>
    </location>
</feature>
<dbReference type="PANTHER" id="PTHR34222">
    <property type="entry name" value="GAG_PRE-INTEGRS DOMAIN-CONTAINING PROTEIN"/>
    <property type="match status" value="1"/>
</dbReference>
<feature type="non-terminal residue" evidence="3">
    <location>
        <position position="399"/>
    </location>
</feature>
<evidence type="ECO:0000259" key="2">
    <source>
        <dbReference type="Pfam" id="PF22936"/>
    </source>
</evidence>
<evidence type="ECO:0000256" key="1">
    <source>
        <dbReference type="SAM" id="MobiDB-lite"/>
    </source>
</evidence>
<accession>A0A1J6JAK8</accession>
<dbReference type="OMA" id="GHEASHC"/>
<organism evidence="3 4">
    <name type="scientific">Nicotiana attenuata</name>
    <name type="common">Coyote tobacco</name>
    <dbReference type="NCBI Taxonomy" id="49451"/>
    <lineage>
        <taxon>Eukaryota</taxon>
        <taxon>Viridiplantae</taxon>
        <taxon>Streptophyta</taxon>
        <taxon>Embryophyta</taxon>
        <taxon>Tracheophyta</taxon>
        <taxon>Spermatophyta</taxon>
        <taxon>Magnoliopsida</taxon>
        <taxon>eudicotyledons</taxon>
        <taxon>Gunneridae</taxon>
        <taxon>Pentapetalae</taxon>
        <taxon>asterids</taxon>
        <taxon>lamiids</taxon>
        <taxon>Solanales</taxon>
        <taxon>Solanaceae</taxon>
        <taxon>Nicotianoideae</taxon>
        <taxon>Nicotianeae</taxon>
        <taxon>Nicotiana</taxon>
    </lineage>
</organism>
<gene>
    <name evidence="3" type="ORF">A4A49_65313</name>
</gene>
<feature type="compositionally biased region" description="Low complexity" evidence="1">
    <location>
        <begin position="239"/>
        <end position="248"/>
    </location>
</feature>
<keyword evidence="4" id="KW-1185">Reference proteome</keyword>
<dbReference type="Pfam" id="PF22936">
    <property type="entry name" value="Pol_BBD"/>
    <property type="match status" value="1"/>
</dbReference>